<evidence type="ECO:0000256" key="4">
    <source>
        <dbReference type="ARBA" id="ARBA00015455"/>
    </source>
</evidence>
<organism evidence="12 13">
    <name type="scientific">Rhynchophorus ferrugineus</name>
    <name type="common">Red palm weevil</name>
    <name type="synonym">Curculio ferrugineus</name>
    <dbReference type="NCBI Taxonomy" id="354439"/>
    <lineage>
        <taxon>Eukaryota</taxon>
        <taxon>Metazoa</taxon>
        <taxon>Ecdysozoa</taxon>
        <taxon>Arthropoda</taxon>
        <taxon>Hexapoda</taxon>
        <taxon>Insecta</taxon>
        <taxon>Pterygota</taxon>
        <taxon>Neoptera</taxon>
        <taxon>Endopterygota</taxon>
        <taxon>Coleoptera</taxon>
        <taxon>Polyphaga</taxon>
        <taxon>Cucujiformia</taxon>
        <taxon>Curculionidae</taxon>
        <taxon>Dryophthorinae</taxon>
        <taxon>Rhynchophorus</taxon>
    </lineage>
</organism>
<evidence type="ECO:0000256" key="9">
    <source>
        <dbReference type="ARBA" id="ARBA00023329"/>
    </source>
</evidence>
<evidence type="ECO:0000313" key="12">
    <source>
        <dbReference type="EMBL" id="KAF7279151.1"/>
    </source>
</evidence>
<dbReference type="Gene3D" id="1.10.10.750">
    <property type="entry name" value="Ypt/Rab-GAP domain of gyp1p, domain 1"/>
    <property type="match status" value="1"/>
</dbReference>
<evidence type="ECO:0000256" key="1">
    <source>
        <dbReference type="ARBA" id="ARBA00004514"/>
    </source>
</evidence>
<evidence type="ECO:0000256" key="10">
    <source>
        <dbReference type="ARBA" id="ARBA00046045"/>
    </source>
</evidence>
<gene>
    <name evidence="12" type="ORF">GWI33_007563</name>
</gene>
<dbReference type="Pfam" id="PF00566">
    <property type="entry name" value="RabGAP-TBC"/>
    <property type="match status" value="1"/>
</dbReference>
<dbReference type="AlphaFoldDB" id="A0A834MES2"/>
<keyword evidence="8" id="KW-0458">Lysosome</keyword>
<accession>A0A834MES2</accession>
<keyword evidence="7" id="KW-0472">Membrane</keyword>
<dbReference type="GO" id="GO:0005829">
    <property type="term" value="C:cytosol"/>
    <property type="evidence" value="ECO:0007669"/>
    <property type="project" value="UniProtKB-SubCell"/>
</dbReference>
<keyword evidence="5" id="KW-0343">GTPase activation</keyword>
<comment type="function">
    <text evidence="10">Non-catalytic component of the TSC-TBC complex, a multiprotein complex that acts as a negative regulator of the canonical mTORC1 complex, an evolutionarily conserved central nutrient sensor that stimulates anabolic reactions and macromolecule biosynthesis to promote cellular biomass generation and growth. The TSC-TBC complex acts as a GTPase-activating protein (GAP) for the small GTPase RHEB, a direct activator of the protein kinase activity of mTORC1. In absence of nutrients, the TSC-TBC complex inhibits mTORC1, thereby preventing phosphorylation of ribosomal protein S6 kinase (RPS6KB1 and RPS6KB2) and EIF4EBP1 (4E-BP1) by the mTORC1 signaling. The TSC-TBC complex is inactivated in response to nutrients, relieving inhibition of mTORC1.</text>
</comment>
<dbReference type="Proteomes" id="UP000625711">
    <property type="component" value="Unassembled WGS sequence"/>
</dbReference>
<reference evidence="12" key="1">
    <citation type="submission" date="2020-08" db="EMBL/GenBank/DDBJ databases">
        <title>Genome sequencing and assembly of the red palm weevil Rhynchophorus ferrugineus.</title>
        <authorList>
            <person name="Dias G.B."/>
            <person name="Bergman C.M."/>
            <person name="Manee M."/>
        </authorList>
    </citation>
    <scope>NUCLEOTIDE SEQUENCE</scope>
    <source>
        <strain evidence="12">AA-2017</strain>
        <tissue evidence="12">Whole larva</tissue>
    </source>
</reference>
<dbReference type="GO" id="GO:0005096">
    <property type="term" value="F:GTPase activator activity"/>
    <property type="evidence" value="ECO:0007669"/>
    <property type="project" value="UniProtKB-KW"/>
</dbReference>
<evidence type="ECO:0000256" key="7">
    <source>
        <dbReference type="ARBA" id="ARBA00023136"/>
    </source>
</evidence>
<dbReference type="GO" id="GO:0005765">
    <property type="term" value="C:lysosomal membrane"/>
    <property type="evidence" value="ECO:0007669"/>
    <property type="project" value="UniProtKB-SubCell"/>
</dbReference>
<dbReference type="SUPFAM" id="SSF47923">
    <property type="entry name" value="Ypt/Rab-GAP domain of gyp1p"/>
    <property type="match status" value="2"/>
</dbReference>
<keyword evidence="6" id="KW-0963">Cytoplasm</keyword>
<dbReference type="EMBL" id="JAACXV010000374">
    <property type="protein sequence ID" value="KAF7279151.1"/>
    <property type="molecule type" value="Genomic_DNA"/>
</dbReference>
<keyword evidence="13" id="KW-1185">Reference proteome</keyword>
<evidence type="ECO:0000256" key="6">
    <source>
        <dbReference type="ARBA" id="ARBA00022490"/>
    </source>
</evidence>
<dbReference type="InterPro" id="IPR000195">
    <property type="entry name" value="Rab-GAP-TBC_dom"/>
</dbReference>
<dbReference type="PANTHER" id="PTHR13530">
    <property type="entry name" value="TBC1 DOMAIN FAMILY MEMBER 7"/>
    <property type="match status" value="1"/>
</dbReference>
<comment type="caution">
    <text evidence="12">The sequence shown here is derived from an EMBL/GenBank/DDBJ whole genome shotgun (WGS) entry which is preliminary data.</text>
</comment>
<evidence type="ECO:0000256" key="5">
    <source>
        <dbReference type="ARBA" id="ARBA00022468"/>
    </source>
</evidence>
<proteinExistence type="predicted"/>
<evidence type="ECO:0000313" key="13">
    <source>
        <dbReference type="Proteomes" id="UP000625711"/>
    </source>
</evidence>
<comment type="subcellular location">
    <subcellularLocation>
        <location evidence="1">Cytoplasm</location>
        <location evidence="1">Cytosol</location>
    </subcellularLocation>
    <subcellularLocation>
        <location evidence="2">Cytoplasmic vesicle</location>
    </subcellularLocation>
    <subcellularLocation>
        <location evidence="3">Lysosome membrane</location>
    </subcellularLocation>
</comment>
<dbReference type="PROSITE" id="PS50086">
    <property type="entry name" value="TBC_RABGAP"/>
    <property type="match status" value="1"/>
</dbReference>
<dbReference type="PANTHER" id="PTHR13530:SF3">
    <property type="entry name" value="TBC1 DOMAIN FAMILY MEMBER 7"/>
    <property type="match status" value="1"/>
</dbReference>
<evidence type="ECO:0000256" key="3">
    <source>
        <dbReference type="ARBA" id="ARBA00004656"/>
    </source>
</evidence>
<dbReference type="GO" id="GO:0031410">
    <property type="term" value="C:cytoplasmic vesicle"/>
    <property type="evidence" value="ECO:0007669"/>
    <property type="project" value="UniProtKB-SubCell"/>
</dbReference>
<dbReference type="GO" id="GO:0032007">
    <property type="term" value="P:negative regulation of TOR signaling"/>
    <property type="evidence" value="ECO:0007669"/>
    <property type="project" value="TreeGrafter"/>
</dbReference>
<dbReference type="Gene3D" id="1.10.8.680">
    <property type="entry name" value="Ypt/Rab-GAP domain of gyp1p, domain 2"/>
    <property type="match status" value="1"/>
</dbReference>
<evidence type="ECO:0000256" key="8">
    <source>
        <dbReference type="ARBA" id="ARBA00023228"/>
    </source>
</evidence>
<feature type="domain" description="Rab-GAP TBC" evidence="11">
    <location>
        <begin position="49"/>
        <end position="229"/>
    </location>
</feature>
<dbReference type="InterPro" id="IPR043039">
    <property type="entry name" value="TBC1D7_dom2"/>
</dbReference>
<protein>
    <recommendedName>
        <fullName evidence="4">TBC1 domain family member 7</fullName>
    </recommendedName>
</protein>
<dbReference type="OrthoDB" id="18718at2759"/>
<name>A0A834MES2_RHYFE</name>
<keyword evidence="9" id="KW-0968">Cytoplasmic vesicle</keyword>
<dbReference type="Gene3D" id="1.10.472.80">
    <property type="entry name" value="Ypt/Rab-GAP domain of gyp1p, domain 3"/>
    <property type="match status" value="1"/>
</dbReference>
<dbReference type="InterPro" id="IPR035969">
    <property type="entry name" value="Rab-GAP_TBC_sf"/>
</dbReference>
<evidence type="ECO:0000256" key="2">
    <source>
        <dbReference type="ARBA" id="ARBA00004541"/>
    </source>
</evidence>
<dbReference type="InterPro" id="IPR039842">
    <property type="entry name" value="TBC1D7"/>
</dbReference>
<evidence type="ECO:0000259" key="11">
    <source>
        <dbReference type="PROSITE" id="PS50086"/>
    </source>
</evidence>
<sequence>MSNDERNFRSAYYEKVGFKSVEEKRSLEMLLKEGVLDPNKLKQFCLRFSVPHVYRSFVWKILLDVIPKQVHCQDFIMKQRKQEYDDLHQTLVITDVIDEKTPQDEILLYMWLIKSDNFTFDSNIKDTTESCCFTAIVDFLLHCFDDEVDVYWIASRFYDNISVIRQDMTKLIECTHSLLERDDYDLYRHLAQINVLDNLPLQIWFNRCFAGVINEDCLAKIWDKICGGCYKILAFLVFALFTTLRHHILRVNNINSIFSLITNVPKDTADIIVNNCIDKWQNSGSPLTVHDKPKTTT</sequence>